<reference evidence="1 2" key="1">
    <citation type="journal article" date="2019" name="Int. J. Syst. Evol. Microbiol.">
        <title>The Global Catalogue of Microorganisms (GCM) 10K type strain sequencing project: providing services to taxonomists for standard genome sequencing and annotation.</title>
        <authorList>
            <consortium name="The Broad Institute Genomics Platform"/>
            <consortium name="The Broad Institute Genome Sequencing Center for Infectious Disease"/>
            <person name="Wu L."/>
            <person name="Ma J."/>
        </authorList>
    </citation>
    <scope>NUCLEOTIDE SEQUENCE [LARGE SCALE GENOMIC DNA]</scope>
    <source>
        <strain evidence="1 2">JCM 9933</strain>
    </source>
</reference>
<comment type="caution">
    <text evidence="1">The sequence shown here is derived from an EMBL/GenBank/DDBJ whole genome shotgun (WGS) entry which is preliminary data.</text>
</comment>
<dbReference type="Proteomes" id="UP001501588">
    <property type="component" value="Unassembled WGS sequence"/>
</dbReference>
<name>A0ABN1EL61_9PROT</name>
<protein>
    <submittedName>
        <fullName evidence="1">Uncharacterized protein</fullName>
    </submittedName>
</protein>
<dbReference type="RefSeq" id="WP_343893464.1">
    <property type="nucleotide sequence ID" value="NZ_BAAAFZ010000006.1"/>
</dbReference>
<organism evidence="1 2">
    <name type="scientific">Craurococcus roseus</name>
    <dbReference type="NCBI Taxonomy" id="77585"/>
    <lineage>
        <taxon>Bacteria</taxon>
        <taxon>Pseudomonadati</taxon>
        <taxon>Pseudomonadota</taxon>
        <taxon>Alphaproteobacteria</taxon>
        <taxon>Acetobacterales</taxon>
        <taxon>Acetobacteraceae</taxon>
        <taxon>Craurococcus</taxon>
    </lineage>
</organism>
<accession>A0ABN1EL61</accession>
<keyword evidence="2" id="KW-1185">Reference proteome</keyword>
<sequence length="115" mass="12018">MAHPPLPTLLAFATLLSACVVQTGRPACGPRRLDVANLAARPVEQLYYGAPGAWGEDLLLGVELAQGAARPVVVPGVPGLTLRIVWADGRAIELSGLDPCRNARVVIAESSIRAD</sequence>
<evidence type="ECO:0000313" key="1">
    <source>
        <dbReference type="EMBL" id="GAA0568968.1"/>
    </source>
</evidence>
<gene>
    <name evidence="1" type="ORF">GCM10009416_04050</name>
</gene>
<dbReference type="EMBL" id="BAAAFZ010000006">
    <property type="protein sequence ID" value="GAA0568968.1"/>
    <property type="molecule type" value="Genomic_DNA"/>
</dbReference>
<evidence type="ECO:0000313" key="2">
    <source>
        <dbReference type="Proteomes" id="UP001501588"/>
    </source>
</evidence>
<proteinExistence type="predicted"/>